<evidence type="ECO:0000256" key="1">
    <source>
        <dbReference type="ARBA" id="ARBA00007840"/>
    </source>
</evidence>
<dbReference type="PANTHER" id="PTHR22935:SF95">
    <property type="entry name" value="BETA-LACTAMASE-LIKE 1-RELATED"/>
    <property type="match status" value="1"/>
</dbReference>
<evidence type="ECO:0000256" key="4">
    <source>
        <dbReference type="ARBA" id="ARBA00023251"/>
    </source>
</evidence>
<evidence type="ECO:0000256" key="7">
    <source>
        <dbReference type="SAM" id="SignalP"/>
    </source>
</evidence>
<protein>
    <recommendedName>
        <fullName evidence="2 6">Beta-lactamase</fullName>
        <ecNumber evidence="2 6">3.5.2.6</ecNumber>
    </recommendedName>
</protein>
<dbReference type="PANTHER" id="PTHR22935">
    <property type="entry name" value="PENICILLIN-BINDING PROTEIN"/>
    <property type="match status" value="1"/>
</dbReference>
<feature type="domain" description="Beta-lactamase-related" evidence="8">
    <location>
        <begin position="31"/>
        <end position="323"/>
    </location>
</feature>
<evidence type="ECO:0000256" key="6">
    <source>
        <dbReference type="RuleBase" id="RU361140"/>
    </source>
</evidence>
<comment type="catalytic activity">
    <reaction evidence="6">
        <text>a beta-lactam + H2O = a substituted beta-amino acid</text>
        <dbReference type="Rhea" id="RHEA:20401"/>
        <dbReference type="ChEBI" id="CHEBI:15377"/>
        <dbReference type="ChEBI" id="CHEBI:35627"/>
        <dbReference type="ChEBI" id="CHEBI:140347"/>
        <dbReference type="EC" id="3.5.2.6"/>
    </reaction>
</comment>
<organism evidence="9 10">
    <name type="scientific">Pseudorhodoferax aquiterrae</name>
    <dbReference type="NCBI Taxonomy" id="747304"/>
    <lineage>
        <taxon>Bacteria</taxon>
        <taxon>Pseudomonadati</taxon>
        <taxon>Pseudomonadota</taxon>
        <taxon>Betaproteobacteria</taxon>
        <taxon>Burkholderiales</taxon>
        <taxon>Comamonadaceae</taxon>
    </lineage>
</organism>
<evidence type="ECO:0000256" key="3">
    <source>
        <dbReference type="ARBA" id="ARBA00022801"/>
    </source>
</evidence>
<dbReference type="Gene3D" id="3.40.710.10">
    <property type="entry name" value="DD-peptidase/beta-lactamase superfamily"/>
    <property type="match status" value="1"/>
</dbReference>
<keyword evidence="10" id="KW-1185">Reference proteome</keyword>
<sequence>MRLRAWWLALCTGAALAQPLPPLPDPDRLAGQLLGGERGAAVVAVARGAQVLRGSASQPERAIDAEHALFEIGSVSKVFTGLLLAQAVERGELSLDDTLGQRLPRQTQGTPVAGLTLRQLVTHSACLPRTLAADGPDAVAEIRTLTPAQLWDALPQLVLAGQPPCAPRYSNLGMALLGNLLAQRYGRTWEMLVRERIAEPLGLHDTVQTLDATQRARMLPAFEGEAVAPLWDMDAYAGAGALRSSTTDLVRFGQALLAGREGPLGPAAERLLTPLGRYAGGEIGYGILILGPPERRVYLHDGLTGGYRTLWMLMPEGRQVLVASASNARAALPTLRGRVLAALFPVPSEPVPVAPAQLAPLVGEYRSGEGTLFRVVLHDGQLYARGGAQGFAPLVPVGPGRFARPERGLLLQFDDKAEPAQLTVQQGGAEQRALRSARAVAMAIPAQADLADAVGRYRLENGAVFSIRAEPGQLIARLAQQPAFPVFARAGQRDRYFYDVVPAELQFLRDADGRIDALVLHQNGEHRAERIDAIP</sequence>
<dbReference type="InterPro" id="IPR001466">
    <property type="entry name" value="Beta-lactam-related"/>
</dbReference>
<dbReference type="InterPro" id="IPR012338">
    <property type="entry name" value="Beta-lactam/transpept-like"/>
</dbReference>
<feature type="signal peptide" evidence="7">
    <location>
        <begin position="1"/>
        <end position="17"/>
    </location>
</feature>
<evidence type="ECO:0000313" key="9">
    <source>
        <dbReference type="EMBL" id="GHC87420.1"/>
    </source>
</evidence>
<reference evidence="10" key="1">
    <citation type="journal article" date="2019" name="Int. J. Syst. Evol. Microbiol.">
        <title>The Global Catalogue of Microorganisms (GCM) 10K type strain sequencing project: providing services to taxonomists for standard genome sequencing and annotation.</title>
        <authorList>
            <consortium name="The Broad Institute Genomics Platform"/>
            <consortium name="The Broad Institute Genome Sequencing Center for Infectious Disease"/>
            <person name="Wu L."/>
            <person name="Ma J."/>
        </authorList>
    </citation>
    <scope>NUCLEOTIDE SEQUENCE [LARGE SCALE GENOMIC DNA]</scope>
    <source>
        <strain evidence="10">KCTC 23314</strain>
    </source>
</reference>
<proteinExistence type="inferred from homology"/>
<dbReference type="PROSITE" id="PS00336">
    <property type="entry name" value="BETA_LACTAMASE_C"/>
    <property type="match status" value="1"/>
</dbReference>
<evidence type="ECO:0000313" key="10">
    <source>
        <dbReference type="Proteomes" id="UP000626210"/>
    </source>
</evidence>
<evidence type="ECO:0000256" key="2">
    <source>
        <dbReference type="ARBA" id="ARBA00012865"/>
    </source>
</evidence>
<dbReference type="EMBL" id="BMYK01000010">
    <property type="protein sequence ID" value="GHC87420.1"/>
    <property type="molecule type" value="Genomic_DNA"/>
</dbReference>
<dbReference type="SUPFAM" id="SSF56601">
    <property type="entry name" value="beta-lactamase/transpeptidase-like"/>
    <property type="match status" value="1"/>
</dbReference>
<dbReference type="InterPro" id="IPR001586">
    <property type="entry name" value="Beta-lactam_class-C_AS"/>
</dbReference>
<keyword evidence="7" id="KW-0732">Signal</keyword>
<comment type="similarity">
    <text evidence="1 6">Belongs to the class-C beta-lactamase family.</text>
</comment>
<feature type="chain" id="PRO_5046652466" description="Beta-lactamase" evidence="7">
    <location>
        <begin position="18"/>
        <end position="535"/>
    </location>
</feature>
<evidence type="ECO:0000259" key="8">
    <source>
        <dbReference type="Pfam" id="PF00144"/>
    </source>
</evidence>
<comment type="similarity">
    <text evidence="5">Belongs to the beta-lactamase family.</text>
</comment>
<name>A0ABQ3G4C7_9BURK</name>
<keyword evidence="3 6" id="KW-0378">Hydrolase</keyword>
<dbReference type="InterPro" id="IPR051478">
    <property type="entry name" value="Beta-lactamase-like_AB/R"/>
</dbReference>
<comment type="caution">
    <text evidence="9">The sequence shown here is derived from an EMBL/GenBank/DDBJ whole genome shotgun (WGS) entry which is preliminary data.</text>
</comment>
<evidence type="ECO:0000256" key="5">
    <source>
        <dbReference type="ARBA" id="ARBA00038473"/>
    </source>
</evidence>
<dbReference type="EC" id="3.5.2.6" evidence="2 6"/>
<accession>A0ABQ3G4C7</accession>
<dbReference type="RefSeq" id="WP_189688104.1">
    <property type="nucleotide sequence ID" value="NZ_BMYK01000010.1"/>
</dbReference>
<gene>
    <name evidence="9" type="ORF">GCM10007320_33710</name>
</gene>
<dbReference type="Proteomes" id="UP000626210">
    <property type="component" value="Unassembled WGS sequence"/>
</dbReference>
<keyword evidence="4 6" id="KW-0046">Antibiotic resistance</keyword>
<dbReference type="Pfam" id="PF00144">
    <property type="entry name" value="Beta-lactamase"/>
    <property type="match status" value="1"/>
</dbReference>